<organism evidence="2 3">
    <name type="scientific">Herbaspirillum rhizosphaerae</name>
    <dbReference type="NCBI Taxonomy" id="346179"/>
    <lineage>
        <taxon>Bacteria</taxon>
        <taxon>Pseudomonadati</taxon>
        <taxon>Pseudomonadota</taxon>
        <taxon>Betaproteobacteria</taxon>
        <taxon>Burkholderiales</taxon>
        <taxon>Oxalobacteraceae</taxon>
        <taxon>Herbaspirillum</taxon>
    </lineage>
</organism>
<evidence type="ECO:0000256" key="1">
    <source>
        <dbReference type="SAM" id="Phobius"/>
    </source>
</evidence>
<dbReference type="RefSeq" id="WP_408170560.1">
    <property type="nucleotide sequence ID" value="NZ_JAQQFR010000022.1"/>
</dbReference>
<name>A0ABW8ZGL1_9BURK</name>
<proteinExistence type="predicted"/>
<dbReference type="EMBL" id="JAQQFR010000022">
    <property type="protein sequence ID" value="MFL9881296.1"/>
    <property type="molecule type" value="Genomic_DNA"/>
</dbReference>
<keyword evidence="1" id="KW-0812">Transmembrane</keyword>
<reference evidence="2 3" key="1">
    <citation type="journal article" date="2024" name="Chem. Sci.">
        <title>Discovery of megapolipeptins by genome mining of a Burkholderiales bacteria collection.</title>
        <authorList>
            <person name="Paulo B.S."/>
            <person name="Recchia M.J.J."/>
            <person name="Lee S."/>
            <person name="Fergusson C.H."/>
            <person name="Romanowski S.B."/>
            <person name="Hernandez A."/>
            <person name="Krull N."/>
            <person name="Liu D.Y."/>
            <person name="Cavanagh H."/>
            <person name="Bos A."/>
            <person name="Gray C.A."/>
            <person name="Murphy B.T."/>
            <person name="Linington R.G."/>
            <person name="Eustaquio A.S."/>
        </authorList>
    </citation>
    <scope>NUCLEOTIDE SEQUENCE [LARGE SCALE GENOMIC DNA]</scope>
    <source>
        <strain evidence="2 3">RL21-008-BIB-B</strain>
    </source>
</reference>
<sequence length="61" mass="6426">MNAITALGGRRFLLALGTGIVCSILVWFGKISDQVFAAVVVATVAAYITGNTIQKVKRTAE</sequence>
<gene>
    <name evidence="2" type="ORF">PQR63_23060</name>
</gene>
<keyword evidence="1" id="KW-1133">Transmembrane helix</keyword>
<evidence type="ECO:0000313" key="3">
    <source>
        <dbReference type="Proteomes" id="UP001629214"/>
    </source>
</evidence>
<feature type="transmembrane region" description="Helical" evidence="1">
    <location>
        <begin position="12"/>
        <end position="29"/>
    </location>
</feature>
<feature type="transmembrane region" description="Helical" evidence="1">
    <location>
        <begin position="35"/>
        <end position="53"/>
    </location>
</feature>
<dbReference type="Proteomes" id="UP001629214">
    <property type="component" value="Unassembled WGS sequence"/>
</dbReference>
<keyword evidence="3" id="KW-1185">Reference proteome</keyword>
<keyword evidence="1" id="KW-0472">Membrane</keyword>
<evidence type="ECO:0000313" key="2">
    <source>
        <dbReference type="EMBL" id="MFL9881296.1"/>
    </source>
</evidence>
<comment type="caution">
    <text evidence="2">The sequence shown here is derived from an EMBL/GenBank/DDBJ whole genome shotgun (WGS) entry which is preliminary data.</text>
</comment>
<accession>A0ABW8ZGL1</accession>
<protein>
    <submittedName>
        <fullName evidence="2">Uncharacterized protein</fullName>
    </submittedName>
</protein>